<dbReference type="Proteomes" id="UP001154282">
    <property type="component" value="Unassembled WGS sequence"/>
</dbReference>
<evidence type="ECO:0000313" key="2">
    <source>
        <dbReference type="Proteomes" id="UP001154282"/>
    </source>
</evidence>
<keyword evidence="2" id="KW-1185">Reference proteome</keyword>
<evidence type="ECO:0000313" key="1">
    <source>
        <dbReference type="EMBL" id="CAI0420869.1"/>
    </source>
</evidence>
<dbReference type="AlphaFoldDB" id="A0AAV0KJ83"/>
<reference evidence="1" key="1">
    <citation type="submission" date="2022-08" db="EMBL/GenBank/DDBJ databases">
        <authorList>
            <person name="Gutierrez-Valencia J."/>
        </authorList>
    </citation>
    <scope>NUCLEOTIDE SEQUENCE</scope>
</reference>
<organism evidence="1 2">
    <name type="scientific">Linum tenue</name>
    <dbReference type="NCBI Taxonomy" id="586396"/>
    <lineage>
        <taxon>Eukaryota</taxon>
        <taxon>Viridiplantae</taxon>
        <taxon>Streptophyta</taxon>
        <taxon>Embryophyta</taxon>
        <taxon>Tracheophyta</taxon>
        <taxon>Spermatophyta</taxon>
        <taxon>Magnoliopsida</taxon>
        <taxon>eudicotyledons</taxon>
        <taxon>Gunneridae</taxon>
        <taxon>Pentapetalae</taxon>
        <taxon>rosids</taxon>
        <taxon>fabids</taxon>
        <taxon>Malpighiales</taxon>
        <taxon>Linaceae</taxon>
        <taxon>Linum</taxon>
    </lineage>
</organism>
<sequence length="128" mass="14190">MLERLVPSLGNGGMSGLGFPSLCSIAILERSIRNLLTLRFTCRGFSRSLLAHEGPISNFTLKIPGLSGPRQIDRLLLHLPKKNVQDLTLYSTVRITSSIPASSLCFSELIHLFSFLLSVQSSCFIWRI</sequence>
<comment type="caution">
    <text evidence="1">The sequence shown here is derived from an EMBL/GenBank/DDBJ whole genome shotgun (WGS) entry which is preliminary data.</text>
</comment>
<name>A0AAV0KJ83_9ROSI</name>
<accession>A0AAV0KJ83</accession>
<dbReference type="EMBL" id="CAMGYJ010000005">
    <property type="protein sequence ID" value="CAI0420869.1"/>
    <property type="molecule type" value="Genomic_DNA"/>
</dbReference>
<proteinExistence type="predicted"/>
<gene>
    <name evidence="1" type="ORF">LITE_LOCUS18533</name>
</gene>
<protein>
    <submittedName>
        <fullName evidence="1">Uncharacterized protein</fullName>
    </submittedName>
</protein>